<evidence type="ECO:0000256" key="3">
    <source>
        <dbReference type="ARBA" id="ARBA00022448"/>
    </source>
</evidence>
<dbReference type="OrthoDB" id="10253at2"/>
<dbReference type="GO" id="GO:0140359">
    <property type="term" value="F:ABC-type transporter activity"/>
    <property type="evidence" value="ECO:0007669"/>
    <property type="project" value="InterPro"/>
</dbReference>
<proteinExistence type="inferred from homology"/>
<evidence type="ECO:0000313" key="10">
    <source>
        <dbReference type="EMBL" id="KEF36681.1"/>
    </source>
</evidence>
<evidence type="ECO:0000256" key="6">
    <source>
        <dbReference type="ARBA" id="ARBA00022989"/>
    </source>
</evidence>
<comment type="similarity">
    <text evidence="2">Belongs to the ABC-2 integral membrane protein family.</text>
</comment>
<dbReference type="PANTHER" id="PTHR30294">
    <property type="entry name" value="MEMBRANE COMPONENT OF ABC TRANSPORTER YHHJ-RELATED"/>
    <property type="match status" value="1"/>
</dbReference>
<keyword evidence="7 8" id="KW-0472">Membrane</keyword>
<evidence type="ECO:0000256" key="5">
    <source>
        <dbReference type="ARBA" id="ARBA00022692"/>
    </source>
</evidence>
<feature type="transmembrane region" description="Helical" evidence="8">
    <location>
        <begin position="21"/>
        <end position="41"/>
    </location>
</feature>
<evidence type="ECO:0000256" key="2">
    <source>
        <dbReference type="ARBA" id="ARBA00007783"/>
    </source>
</evidence>
<organism evidence="10 11">
    <name type="scientific">Schinkia azotoformans MEV2011</name>
    <dbReference type="NCBI Taxonomy" id="1348973"/>
    <lineage>
        <taxon>Bacteria</taxon>
        <taxon>Bacillati</taxon>
        <taxon>Bacillota</taxon>
        <taxon>Bacilli</taxon>
        <taxon>Bacillales</taxon>
        <taxon>Bacillaceae</taxon>
        <taxon>Calidifontibacillus/Schinkia group</taxon>
        <taxon>Schinkia</taxon>
    </lineage>
</organism>
<dbReference type="AlphaFoldDB" id="A0A072NGQ7"/>
<evidence type="ECO:0000256" key="1">
    <source>
        <dbReference type="ARBA" id="ARBA00004651"/>
    </source>
</evidence>
<gene>
    <name evidence="10" type="ORF">M670_04098</name>
</gene>
<dbReference type="InterPro" id="IPR047817">
    <property type="entry name" value="ABC2_TM_bact-type"/>
</dbReference>
<dbReference type="PANTHER" id="PTHR30294:SF29">
    <property type="entry name" value="MULTIDRUG ABC TRANSPORTER PERMEASE YBHS-RELATED"/>
    <property type="match status" value="1"/>
</dbReference>
<dbReference type="GO" id="GO:0005886">
    <property type="term" value="C:plasma membrane"/>
    <property type="evidence" value="ECO:0007669"/>
    <property type="project" value="UniProtKB-SubCell"/>
</dbReference>
<comment type="subcellular location">
    <subcellularLocation>
        <location evidence="1">Cell membrane</location>
        <topology evidence="1">Multi-pass membrane protein</topology>
    </subcellularLocation>
</comment>
<evidence type="ECO:0000313" key="11">
    <source>
        <dbReference type="Proteomes" id="UP000027936"/>
    </source>
</evidence>
<feature type="transmembrane region" description="Helical" evidence="8">
    <location>
        <begin position="187"/>
        <end position="210"/>
    </location>
</feature>
<feature type="transmembrane region" description="Helical" evidence="8">
    <location>
        <begin position="324"/>
        <end position="346"/>
    </location>
</feature>
<dbReference type="RefSeq" id="WP_035197815.1">
    <property type="nucleotide sequence ID" value="NZ_JJRY01000023.1"/>
</dbReference>
<keyword evidence="6 8" id="KW-1133">Transmembrane helix</keyword>
<dbReference type="PATRIC" id="fig|1348973.3.peg.3984"/>
<name>A0A072NGQ7_SCHAZ</name>
<comment type="caution">
    <text evidence="10">The sequence shown here is derived from an EMBL/GenBank/DDBJ whole genome shotgun (WGS) entry which is preliminary data.</text>
</comment>
<keyword evidence="5 8" id="KW-0812">Transmembrane</keyword>
<dbReference type="Gene3D" id="3.40.1710.10">
    <property type="entry name" value="abc type-2 transporter like domain"/>
    <property type="match status" value="1"/>
</dbReference>
<protein>
    <submittedName>
        <fullName evidence="10">ABC-type multidrug transport system, permease component</fullName>
    </submittedName>
</protein>
<feature type="transmembrane region" description="Helical" evidence="8">
    <location>
        <begin position="358"/>
        <end position="378"/>
    </location>
</feature>
<sequence length="396" mass="44480">MKLSIGHIINEEWRNILRDKRLFAVLFLIPILYTAMFGYLYSHHRVTEMDTVIVDQDRSQLSQKIVQAFDETESFNVIKLVNSEAEIQPLLEAGKAKVAIVIPSNMFNKVLRGEEAPILTMIDGSNMLISNSATKAANEVIANFNFGTAAKKLAQNQYNSEQIQSTFQSIPFRSRVLYNGTFNYSTFLVYGLIGVALQQVLLLGLSLTITRDKEQGNWNRFKEWRECPWRIAYAKSAPYFLIGIFNFITTFLVAIYGFGLPSNGNLFAAIGLAVSFTFALLGIGYLASLFSANQVGATQITMLIAVPSFLLSGFTWPFEAMPKLLSVIGHLLPLTYFLDGVRNIFIKGVGFELIWKDCLVLLLMGLCTFFVAFIASSLKVFWEKREDTQNDIEIVG</sequence>
<dbReference type="Pfam" id="PF12698">
    <property type="entry name" value="ABC2_membrane_3"/>
    <property type="match status" value="1"/>
</dbReference>
<feature type="domain" description="ABC transmembrane type-2" evidence="9">
    <location>
        <begin position="130"/>
        <end position="379"/>
    </location>
</feature>
<dbReference type="Proteomes" id="UP000027936">
    <property type="component" value="Unassembled WGS sequence"/>
</dbReference>
<feature type="transmembrane region" description="Helical" evidence="8">
    <location>
        <begin position="266"/>
        <end position="288"/>
    </location>
</feature>
<dbReference type="EMBL" id="JJRY01000023">
    <property type="protein sequence ID" value="KEF36681.1"/>
    <property type="molecule type" value="Genomic_DNA"/>
</dbReference>
<evidence type="ECO:0000259" key="9">
    <source>
        <dbReference type="PROSITE" id="PS51012"/>
    </source>
</evidence>
<dbReference type="InterPro" id="IPR051449">
    <property type="entry name" value="ABC-2_transporter_component"/>
</dbReference>
<feature type="transmembrane region" description="Helical" evidence="8">
    <location>
        <begin position="300"/>
        <end position="318"/>
    </location>
</feature>
<reference evidence="10 11" key="1">
    <citation type="submission" date="2014-04" db="EMBL/GenBank/DDBJ databases">
        <title>Draft genome sequence of Bacillus azotoformans MEV2011, a (co-) denitrifying strain unable to grow in the presence of oxygen.</title>
        <authorList>
            <person name="Nielsen M."/>
            <person name="Schreiber L."/>
            <person name="Finster K."/>
            <person name="Schramm A."/>
        </authorList>
    </citation>
    <scope>NUCLEOTIDE SEQUENCE [LARGE SCALE GENOMIC DNA]</scope>
    <source>
        <strain evidence="10 11">MEV2011</strain>
    </source>
</reference>
<keyword evidence="3" id="KW-0813">Transport</keyword>
<accession>A0A072NGQ7</accession>
<evidence type="ECO:0000256" key="4">
    <source>
        <dbReference type="ARBA" id="ARBA00022475"/>
    </source>
</evidence>
<dbReference type="InterPro" id="IPR013525">
    <property type="entry name" value="ABC2_TM"/>
</dbReference>
<evidence type="ECO:0000256" key="7">
    <source>
        <dbReference type="ARBA" id="ARBA00023136"/>
    </source>
</evidence>
<feature type="transmembrane region" description="Helical" evidence="8">
    <location>
        <begin position="239"/>
        <end position="260"/>
    </location>
</feature>
<evidence type="ECO:0000256" key="8">
    <source>
        <dbReference type="SAM" id="Phobius"/>
    </source>
</evidence>
<dbReference type="PROSITE" id="PS51012">
    <property type="entry name" value="ABC_TM2"/>
    <property type="match status" value="1"/>
</dbReference>
<keyword evidence="4" id="KW-1003">Cell membrane</keyword>